<accession>B8CVD2</accession>
<evidence type="ECO:0000313" key="9">
    <source>
        <dbReference type="Proteomes" id="UP000000753"/>
    </source>
</evidence>
<sequence length="207" mass="22755">MAILVAVTVQQGFFQRLSDSQWVADYVADNGSRAVAELVLMGAFFSCIAGPRQVLAFVFGYALGGVQGAIFATIAALLGCIILFYFSRFVFREQIKRRFEKKLTKLEALIIHKTWLKALMIRLLPLGSNYITNLLAGTTCVSPWQFFVGSGIGFLPQMFIFSFAGAGVSLSDEHHLQVSVALFAIALAIGIYLYRTRLGKQLIKAGD</sequence>
<keyword evidence="9" id="KW-1185">Reference proteome</keyword>
<keyword evidence="5 6" id="KW-0472">Membrane</keyword>
<comment type="caution">
    <text evidence="6">Lacks conserved residue(s) required for the propagation of feature annotation.</text>
</comment>
<dbReference type="STRING" id="225849.swp_4993"/>
<evidence type="ECO:0000256" key="2">
    <source>
        <dbReference type="ARBA" id="ARBA00022475"/>
    </source>
</evidence>
<dbReference type="KEGG" id="swp:swp_4993"/>
<evidence type="ECO:0000259" key="7">
    <source>
        <dbReference type="Pfam" id="PF09335"/>
    </source>
</evidence>
<dbReference type="Pfam" id="PF09335">
    <property type="entry name" value="VTT_dom"/>
    <property type="match status" value="1"/>
</dbReference>
<dbReference type="PANTHER" id="PTHR12677:SF59">
    <property type="entry name" value="GOLGI APPARATUS MEMBRANE PROTEIN TVP38-RELATED"/>
    <property type="match status" value="1"/>
</dbReference>
<dbReference type="PANTHER" id="PTHR12677">
    <property type="entry name" value="GOLGI APPARATUS MEMBRANE PROTEIN TVP38-RELATED"/>
    <property type="match status" value="1"/>
</dbReference>
<dbReference type="InterPro" id="IPR015414">
    <property type="entry name" value="TMEM64"/>
</dbReference>
<comment type="similarity">
    <text evidence="6">Belongs to the TVP38/TMEM64 family.</text>
</comment>
<dbReference type="HOGENOM" id="CLU_038944_4_1_6"/>
<dbReference type="InterPro" id="IPR032816">
    <property type="entry name" value="VTT_dom"/>
</dbReference>
<keyword evidence="3 6" id="KW-0812">Transmembrane</keyword>
<name>B8CVD2_SHEPW</name>
<feature type="transmembrane region" description="Helical" evidence="6">
    <location>
        <begin position="38"/>
        <end position="63"/>
    </location>
</feature>
<keyword evidence="2 6" id="KW-1003">Cell membrane</keyword>
<evidence type="ECO:0000256" key="4">
    <source>
        <dbReference type="ARBA" id="ARBA00022989"/>
    </source>
</evidence>
<proteinExistence type="inferred from homology"/>
<keyword evidence="4 6" id="KW-1133">Transmembrane helix</keyword>
<organism evidence="8 9">
    <name type="scientific">Shewanella piezotolerans (strain WP3 / JCM 13877)</name>
    <dbReference type="NCBI Taxonomy" id="225849"/>
    <lineage>
        <taxon>Bacteria</taxon>
        <taxon>Pseudomonadati</taxon>
        <taxon>Pseudomonadota</taxon>
        <taxon>Gammaproteobacteria</taxon>
        <taxon>Alteromonadales</taxon>
        <taxon>Shewanellaceae</taxon>
        <taxon>Shewanella</taxon>
    </lineage>
</organism>
<dbReference type="eggNOG" id="COG0398">
    <property type="taxonomic scope" value="Bacteria"/>
</dbReference>
<dbReference type="AlphaFoldDB" id="B8CVD2"/>
<dbReference type="Proteomes" id="UP000000753">
    <property type="component" value="Chromosome"/>
</dbReference>
<evidence type="ECO:0000256" key="1">
    <source>
        <dbReference type="ARBA" id="ARBA00004651"/>
    </source>
</evidence>
<evidence type="ECO:0000256" key="6">
    <source>
        <dbReference type="RuleBase" id="RU366058"/>
    </source>
</evidence>
<reference evidence="8 9" key="1">
    <citation type="journal article" date="2008" name="PLoS ONE">
        <title>Environmental adaptation: genomic analysis of the piezotolerant and psychrotolerant deep-sea iron reducing bacterium Shewanella piezotolerans WP3.</title>
        <authorList>
            <person name="Wang F."/>
            <person name="Wang J."/>
            <person name="Jian H."/>
            <person name="Zhang B."/>
            <person name="Li S."/>
            <person name="Wang F."/>
            <person name="Zeng X."/>
            <person name="Gao L."/>
            <person name="Bartlett D.H."/>
            <person name="Yu J."/>
            <person name="Hu S."/>
            <person name="Xiao X."/>
        </authorList>
    </citation>
    <scope>NUCLEOTIDE SEQUENCE [LARGE SCALE GENOMIC DNA]</scope>
    <source>
        <strain evidence="9">WP3 / JCM 13877</strain>
    </source>
</reference>
<dbReference type="GO" id="GO:0005886">
    <property type="term" value="C:plasma membrane"/>
    <property type="evidence" value="ECO:0007669"/>
    <property type="project" value="UniProtKB-SubCell"/>
</dbReference>
<feature type="transmembrane region" description="Helical" evidence="6">
    <location>
        <begin position="176"/>
        <end position="194"/>
    </location>
</feature>
<feature type="transmembrane region" description="Helical" evidence="6">
    <location>
        <begin position="146"/>
        <end position="170"/>
    </location>
</feature>
<evidence type="ECO:0000313" key="8">
    <source>
        <dbReference type="EMBL" id="ACJ31608.1"/>
    </source>
</evidence>
<comment type="subcellular location">
    <subcellularLocation>
        <location evidence="1 6">Cell membrane</location>
        <topology evidence="1 6">Multi-pass membrane protein</topology>
    </subcellularLocation>
</comment>
<protein>
    <recommendedName>
        <fullName evidence="6">TVP38/TMEM64 family membrane protein</fullName>
    </recommendedName>
</protein>
<evidence type="ECO:0000256" key="3">
    <source>
        <dbReference type="ARBA" id="ARBA00022692"/>
    </source>
</evidence>
<feature type="domain" description="VTT" evidence="7">
    <location>
        <begin position="51"/>
        <end position="166"/>
    </location>
</feature>
<gene>
    <name evidence="8" type="ordered locus">swp_4993</name>
</gene>
<feature type="transmembrane region" description="Helical" evidence="6">
    <location>
        <begin position="69"/>
        <end position="91"/>
    </location>
</feature>
<dbReference type="EMBL" id="CP000472">
    <property type="protein sequence ID" value="ACJ31608.1"/>
    <property type="molecule type" value="Genomic_DNA"/>
</dbReference>
<evidence type="ECO:0000256" key="5">
    <source>
        <dbReference type="ARBA" id="ARBA00023136"/>
    </source>
</evidence>